<name>A0A8H6JBY8_9PEZI</name>
<dbReference type="Proteomes" id="UP000652219">
    <property type="component" value="Unassembled WGS sequence"/>
</dbReference>
<evidence type="ECO:0000256" key="1">
    <source>
        <dbReference type="SAM" id="MobiDB-lite"/>
    </source>
</evidence>
<organism evidence="2 3">
    <name type="scientific">Colletotrichum sojae</name>
    <dbReference type="NCBI Taxonomy" id="2175907"/>
    <lineage>
        <taxon>Eukaryota</taxon>
        <taxon>Fungi</taxon>
        <taxon>Dikarya</taxon>
        <taxon>Ascomycota</taxon>
        <taxon>Pezizomycotina</taxon>
        <taxon>Sordariomycetes</taxon>
        <taxon>Hypocreomycetidae</taxon>
        <taxon>Glomerellales</taxon>
        <taxon>Glomerellaceae</taxon>
        <taxon>Colletotrichum</taxon>
        <taxon>Colletotrichum orchidearum species complex</taxon>
    </lineage>
</organism>
<evidence type="ECO:0000313" key="3">
    <source>
        <dbReference type="Proteomes" id="UP000652219"/>
    </source>
</evidence>
<protein>
    <submittedName>
        <fullName evidence="2">Uncharacterized protein</fullName>
    </submittedName>
</protein>
<keyword evidence="3" id="KW-1185">Reference proteome</keyword>
<evidence type="ECO:0000313" key="2">
    <source>
        <dbReference type="EMBL" id="KAF6809775.1"/>
    </source>
</evidence>
<sequence>MRRERQAAIFFGRGGQRLGPRPYARVSDNGGQPRTKQEGDDPDGDGGSETRRWNHTSYATPTRLQDRIDMLLTVRPCGGCENWLEQVL</sequence>
<feature type="region of interest" description="Disordered" evidence="1">
    <location>
        <begin position="1"/>
        <end position="58"/>
    </location>
</feature>
<comment type="caution">
    <text evidence="2">The sequence shown here is derived from an EMBL/GenBank/DDBJ whole genome shotgun (WGS) entry which is preliminary data.</text>
</comment>
<reference evidence="2 3" key="1">
    <citation type="journal article" date="2020" name="Phytopathology">
        <title>Genome Sequence Resources of Colletotrichum truncatum, C. plurivorum, C. musicola, and C. sojae: Four Species Pathogenic to Soybean (Glycine max).</title>
        <authorList>
            <person name="Rogerio F."/>
            <person name="Boufleur T.R."/>
            <person name="Ciampi-Guillardi M."/>
            <person name="Sukno S.A."/>
            <person name="Thon M.R."/>
            <person name="Massola Junior N.S."/>
            <person name="Baroncelli R."/>
        </authorList>
    </citation>
    <scope>NUCLEOTIDE SEQUENCE [LARGE SCALE GENOMIC DNA]</scope>
    <source>
        <strain evidence="2 3">LFN0009</strain>
    </source>
</reference>
<gene>
    <name evidence="2" type="ORF">CSOJ01_06710</name>
</gene>
<accession>A0A8H6JBY8</accession>
<dbReference type="AlphaFoldDB" id="A0A8H6JBY8"/>
<dbReference type="EMBL" id="WIGN01000096">
    <property type="protein sequence ID" value="KAF6809775.1"/>
    <property type="molecule type" value="Genomic_DNA"/>
</dbReference>
<proteinExistence type="predicted"/>